<name>A0A2G5I3E9_CERBT</name>
<dbReference type="Proteomes" id="UP000230605">
    <property type="component" value="Chromosome 3"/>
</dbReference>
<proteinExistence type="predicted"/>
<evidence type="ECO:0000313" key="2">
    <source>
        <dbReference type="Proteomes" id="UP000230605"/>
    </source>
</evidence>
<dbReference type="InterPro" id="IPR053157">
    <property type="entry name" value="Sterol_Uptake_Regulator"/>
</dbReference>
<comment type="caution">
    <text evidence="1">The sequence shown here is derived from an EMBL/GenBank/DDBJ whole genome shotgun (WGS) entry which is preliminary data.</text>
</comment>
<dbReference type="GO" id="GO:0001228">
    <property type="term" value="F:DNA-binding transcription activator activity, RNA polymerase II-specific"/>
    <property type="evidence" value="ECO:0007669"/>
    <property type="project" value="TreeGrafter"/>
</dbReference>
<dbReference type="EMBL" id="LKMD01000101">
    <property type="protein sequence ID" value="PIA99278.1"/>
    <property type="molecule type" value="Genomic_DNA"/>
</dbReference>
<evidence type="ECO:0000313" key="1">
    <source>
        <dbReference type="EMBL" id="PIA99278.1"/>
    </source>
</evidence>
<dbReference type="OrthoDB" id="4937900at2759"/>
<gene>
    <name evidence="1" type="ORF">CB0940_02936</name>
</gene>
<reference evidence="1 2" key="1">
    <citation type="submission" date="2015-10" db="EMBL/GenBank/DDBJ databases">
        <title>The cercosporin biosynthetic gene cluster was horizontally transferred to several fungal lineages and shown to be expanded in Cercospora beticola based on microsynteny with recipient genomes.</title>
        <authorList>
            <person name="De Jonge R."/>
            <person name="Ebert M.K."/>
            <person name="Suttle J.C."/>
            <person name="Jurick Ii W.M."/>
            <person name="Secor G.A."/>
            <person name="Thomma B.P."/>
            <person name="Van De Peer Y."/>
            <person name="Bolton M.D."/>
        </authorList>
    </citation>
    <scope>NUCLEOTIDE SEQUENCE [LARGE SCALE GENOMIC DNA]</scope>
    <source>
        <strain evidence="1 2">09-40</strain>
    </source>
</reference>
<dbReference type="PANTHER" id="PTHR47784:SF4">
    <property type="entry name" value="ZN(II)2CYS6 TRANSCRIPTION FACTOR (EUROFUNG)"/>
    <property type="match status" value="1"/>
</dbReference>
<dbReference type="AlphaFoldDB" id="A0A2G5I3E9"/>
<sequence>MPKSVYTSEHLVLLHHANAVPGFSAPGRHVVAIAVQRAADAPYLMDEVLAFTAFHLAHCYPASAVHLGYIATELQTRALASFSQVRETTTNCEPSSTLPRYLFAGILGRHVLADTLAHRRNDFHSFIDRFVDCFNLNRGMTAVHTPTQEHLRDPEIEPFVKPVLEARDRITSSGTECTPLQGLMDDSDPGETSKAACRKAIDLLQSAFDICHNLDEDDYLQAVSAFSVKIEADFVDVLRKHRPEALVILAYYGILLHRCRNFWAFCDAGSSVIHAIAGHLGSYSRDALNWPLKELETAGHGPDFG</sequence>
<protein>
    <submittedName>
        <fullName evidence="1">Uncharacterized protein</fullName>
    </submittedName>
</protein>
<dbReference type="PANTHER" id="PTHR47784">
    <property type="entry name" value="STEROL UPTAKE CONTROL PROTEIN 2"/>
    <property type="match status" value="1"/>
</dbReference>
<accession>A0A2G5I3E9</accession>
<organism evidence="1 2">
    <name type="scientific">Cercospora beticola</name>
    <name type="common">Sugarbeet leaf spot fungus</name>
    <dbReference type="NCBI Taxonomy" id="122368"/>
    <lineage>
        <taxon>Eukaryota</taxon>
        <taxon>Fungi</taxon>
        <taxon>Dikarya</taxon>
        <taxon>Ascomycota</taxon>
        <taxon>Pezizomycotina</taxon>
        <taxon>Dothideomycetes</taxon>
        <taxon>Dothideomycetidae</taxon>
        <taxon>Mycosphaerellales</taxon>
        <taxon>Mycosphaerellaceae</taxon>
        <taxon>Cercospora</taxon>
    </lineage>
</organism>